<evidence type="ECO:0000256" key="3">
    <source>
        <dbReference type="ARBA" id="ARBA00022552"/>
    </source>
</evidence>
<comment type="function">
    <text evidence="9">Single strand-specific metallo-endoribonuclease involved in late-stage 70S ribosome quality control and in maturation of the 3' terminus of the 16S rRNA.</text>
</comment>
<comment type="caution">
    <text evidence="10">The sequence shown here is derived from an EMBL/GenBank/DDBJ whole genome shotgun (WGS) entry which is preliminary data.</text>
</comment>
<dbReference type="GO" id="GO:0005737">
    <property type="term" value="C:cytoplasm"/>
    <property type="evidence" value="ECO:0007669"/>
    <property type="project" value="UniProtKB-SubCell"/>
</dbReference>
<evidence type="ECO:0000256" key="1">
    <source>
        <dbReference type="ARBA" id="ARBA00010875"/>
    </source>
</evidence>
<keyword evidence="5 9" id="KW-0479">Metal-binding</keyword>
<dbReference type="InterPro" id="IPR002036">
    <property type="entry name" value="YbeY"/>
</dbReference>
<dbReference type="EC" id="3.1.-.-" evidence="9"/>
<protein>
    <recommendedName>
        <fullName evidence="9">Endoribonuclease YbeY</fullName>
        <ecNumber evidence="9">3.1.-.-</ecNumber>
    </recommendedName>
</protein>
<dbReference type="EMBL" id="SDPW01000001">
    <property type="protein sequence ID" value="RXZ53169.1"/>
    <property type="molecule type" value="Genomic_DNA"/>
</dbReference>
<dbReference type="AlphaFoldDB" id="A0A4Q2JW06"/>
<dbReference type="PANTHER" id="PTHR46986:SF1">
    <property type="entry name" value="ENDORIBONUCLEASE YBEY, CHLOROPLASTIC"/>
    <property type="match status" value="1"/>
</dbReference>
<dbReference type="Proteomes" id="UP000293345">
    <property type="component" value="Unassembled WGS sequence"/>
</dbReference>
<dbReference type="InterPro" id="IPR023091">
    <property type="entry name" value="MetalPrtase_cat_dom_sf_prd"/>
</dbReference>
<evidence type="ECO:0000313" key="11">
    <source>
        <dbReference type="Proteomes" id="UP000293345"/>
    </source>
</evidence>
<reference evidence="10 11" key="1">
    <citation type="submission" date="2019-01" db="EMBL/GenBank/DDBJ databases">
        <title>Senegalimassilia sp. nov. KGMB04484 isolated human feces.</title>
        <authorList>
            <person name="Han K.-I."/>
            <person name="Kim J.-S."/>
            <person name="Lee K.C."/>
            <person name="Suh M.K."/>
            <person name="Eom M.K."/>
            <person name="Lee J.H."/>
            <person name="Park S.-H."/>
            <person name="Kang S.W."/>
            <person name="Park J.-E."/>
            <person name="Oh B.S."/>
            <person name="Yu S.Y."/>
            <person name="Choi S.-H."/>
            <person name="Lee D.H."/>
            <person name="Yoon H."/>
            <person name="Kim B.-Y."/>
            <person name="Lee J.H."/>
            <person name="Lee J.-S."/>
        </authorList>
    </citation>
    <scope>NUCLEOTIDE SEQUENCE [LARGE SCALE GENOMIC DNA]</scope>
    <source>
        <strain evidence="10 11">KGMB04484</strain>
    </source>
</reference>
<evidence type="ECO:0000256" key="9">
    <source>
        <dbReference type="HAMAP-Rule" id="MF_00009"/>
    </source>
</evidence>
<dbReference type="RefSeq" id="WP_129422900.1">
    <property type="nucleotide sequence ID" value="NZ_SDPW01000001.1"/>
</dbReference>
<keyword evidence="4 9" id="KW-0540">Nuclease</keyword>
<keyword evidence="9" id="KW-0963">Cytoplasm</keyword>
<dbReference type="PANTHER" id="PTHR46986">
    <property type="entry name" value="ENDORIBONUCLEASE YBEY, CHLOROPLASTIC"/>
    <property type="match status" value="1"/>
</dbReference>
<dbReference type="GO" id="GO:0006364">
    <property type="term" value="P:rRNA processing"/>
    <property type="evidence" value="ECO:0007669"/>
    <property type="project" value="UniProtKB-UniRule"/>
</dbReference>
<evidence type="ECO:0000256" key="8">
    <source>
        <dbReference type="ARBA" id="ARBA00022833"/>
    </source>
</evidence>
<dbReference type="NCBIfam" id="TIGR00043">
    <property type="entry name" value="rRNA maturation RNase YbeY"/>
    <property type="match status" value="1"/>
</dbReference>
<organism evidence="10 11">
    <name type="scientific">Senegalimassilia faecalis</name>
    <dbReference type="NCBI Taxonomy" id="2509433"/>
    <lineage>
        <taxon>Bacteria</taxon>
        <taxon>Bacillati</taxon>
        <taxon>Actinomycetota</taxon>
        <taxon>Coriobacteriia</taxon>
        <taxon>Coriobacteriales</taxon>
        <taxon>Coriobacteriaceae</taxon>
        <taxon>Senegalimassilia</taxon>
    </lineage>
</organism>
<feature type="binding site" evidence="9">
    <location>
        <position position="121"/>
    </location>
    <ligand>
        <name>Zn(2+)</name>
        <dbReference type="ChEBI" id="CHEBI:29105"/>
        <note>catalytic</note>
    </ligand>
</feature>
<evidence type="ECO:0000256" key="7">
    <source>
        <dbReference type="ARBA" id="ARBA00022801"/>
    </source>
</evidence>
<dbReference type="GO" id="GO:0004222">
    <property type="term" value="F:metalloendopeptidase activity"/>
    <property type="evidence" value="ECO:0007669"/>
    <property type="project" value="InterPro"/>
</dbReference>
<keyword evidence="3 9" id="KW-0698">rRNA processing</keyword>
<dbReference type="HAMAP" id="MF_00009">
    <property type="entry name" value="Endoribonucl_YbeY"/>
    <property type="match status" value="1"/>
</dbReference>
<dbReference type="GO" id="GO:0008270">
    <property type="term" value="F:zinc ion binding"/>
    <property type="evidence" value="ECO:0007669"/>
    <property type="project" value="UniProtKB-UniRule"/>
</dbReference>
<evidence type="ECO:0000256" key="4">
    <source>
        <dbReference type="ARBA" id="ARBA00022722"/>
    </source>
</evidence>
<comment type="subcellular location">
    <subcellularLocation>
        <location evidence="9">Cytoplasm</location>
    </subcellularLocation>
</comment>
<feature type="binding site" evidence="9">
    <location>
        <position position="125"/>
    </location>
    <ligand>
        <name>Zn(2+)</name>
        <dbReference type="ChEBI" id="CHEBI:29105"/>
        <note>catalytic</note>
    </ligand>
</feature>
<comment type="similarity">
    <text evidence="1 9">Belongs to the endoribonuclease YbeY family.</text>
</comment>
<dbReference type="OrthoDB" id="9807740at2"/>
<dbReference type="Gene3D" id="3.40.390.30">
    <property type="entry name" value="Metalloproteases ('zincins'), catalytic domain"/>
    <property type="match status" value="1"/>
</dbReference>
<dbReference type="Pfam" id="PF02130">
    <property type="entry name" value="YbeY"/>
    <property type="match status" value="1"/>
</dbReference>
<evidence type="ECO:0000313" key="10">
    <source>
        <dbReference type="EMBL" id="RXZ53169.1"/>
    </source>
</evidence>
<comment type="cofactor">
    <cofactor evidence="9">
        <name>Zn(2+)</name>
        <dbReference type="ChEBI" id="CHEBI:29105"/>
    </cofactor>
    <text evidence="9">Binds 1 zinc ion.</text>
</comment>
<gene>
    <name evidence="9 10" type="primary">ybeY</name>
    <name evidence="10" type="ORF">ET524_00625</name>
</gene>
<evidence type="ECO:0000256" key="6">
    <source>
        <dbReference type="ARBA" id="ARBA00022759"/>
    </source>
</evidence>
<feature type="binding site" evidence="9">
    <location>
        <position position="131"/>
    </location>
    <ligand>
        <name>Zn(2+)</name>
        <dbReference type="ChEBI" id="CHEBI:29105"/>
        <note>catalytic</note>
    </ligand>
</feature>
<sequence>MDVQINYDYREDDLKDMPLVELAQFVLNHQHKPENTEVSLSFVTDDEIANLNETYRGKVGPTDVLSFECDGVEDELSDIVPEGFDDVYELGDVVIAPDVAERQTHEFGTTFEQEISLLFVHGLLHLCGYDHIVEEEAQVMEALEDEILKAWNSR</sequence>
<proteinExistence type="inferred from homology"/>
<keyword evidence="6 9" id="KW-0255">Endonuclease</keyword>
<dbReference type="GO" id="GO:0004521">
    <property type="term" value="F:RNA endonuclease activity"/>
    <property type="evidence" value="ECO:0007669"/>
    <property type="project" value="UniProtKB-UniRule"/>
</dbReference>
<evidence type="ECO:0000256" key="5">
    <source>
        <dbReference type="ARBA" id="ARBA00022723"/>
    </source>
</evidence>
<keyword evidence="8 9" id="KW-0862">Zinc</keyword>
<keyword evidence="2 9" id="KW-0690">Ribosome biogenesis</keyword>
<evidence type="ECO:0000256" key="2">
    <source>
        <dbReference type="ARBA" id="ARBA00022517"/>
    </source>
</evidence>
<accession>A0A4Q2JW06</accession>
<dbReference type="SUPFAM" id="SSF55486">
    <property type="entry name" value="Metalloproteases ('zincins'), catalytic domain"/>
    <property type="match status" value="1"/>
</dbReference>
<name>A0A4Q2JW06_9ACTN</name>
<keyword evidence="7 9" id="KW-0378">Hydrolase</keyword>
<keyword evidence="11" id="KW-1185">Reference proteome</keyword>